<evidence type="ECO:0000259" key="8">
    <source>
        <dbReference type="Pfam" id="PF00753"/>
    </source>
</evidence>
<feature type="transmembrane region" description="Helical" evidence="7">
    <location>
        <begin position="31"/>
        <end position="54"/>
    </location>
</feature>
<dbReference type="InterPro" id="IPR035681">
    <property type="entry name" value="ComA-like_MBL"/>
</dbReference>
<keyword evidence="2" id="KW-1003">Cell membrane</keyword>
<keyword evidence="3 7" id="KW-0812">Transmembrane</keyword>
<keyword evidence="11" id="KW-1185">Reference proteome</keyword>
<feature type="domain" description="ComEC/Rec2-related protein" evidence="9">
    <location>
        <begin position="192"/>
        <end position="453"/>
    </location>
</feature>
<feature type="non-terminal residue" evidence="10">
    <location>
        <position position="1"/>
    </location>
</feature>
<dbReference type="NCBIfam" id="TIGR00360">
    <property type="entry name" value="ComEC_N-term"/>
    <property type="match status" value="1"/>
</dbReference>
<feature type="compositionally biased region" description="Pro residues" evidence="6">
    <location>
        <begin position="1"/>
        <end position="13"/>
    </location>
</feature>
<evidence type="ECO:0000256" key="1">
    <source>
        <dbReference type="ARBA" id="ARBA00004651"/>
    </source>
</evidence>
<organism evidence="10 11">
    <name type="scientific">Actinoallomurus acaciae</name>
    <dbReference type="NCBI Taxonomy" id="502577"/>
    <lineage>
        <taxon>Bacteria</taxon>
        <taxon>Bacillati</taxon>
        <taxon>Actinomycetota</taxon>
        <taxon>Actinomycetes</taxon>
        <taxon>Streptosporangiales</taxon>
        <taxon>Thermomonosporaceae</taxon>
        <taxon>Actinoallomurus</taxon>
    </lineage>
</organism>
<keyword evidence="5 7" id="KW-0472">Membrane</keyword>
<sequence>TDRTAPPPRPLRPPNAEAPDRPEGSGGMRTATAAILICVAASAFGVGSRLAAVGSGPVRALAKRESTARLDAVVTGDPKAVVKPGAVHHHETVIVPVRVERVDRQRVRVPVLVFATDPAWTGLLPSRHVRFTARLTTPERGELLAAIALVRDPPTMLGAPSGPQRVAGVIRLRLRAAASHLPGDQRGLLPGLVDGETSLLRPDLADAFAKAGLTHLMAVSGENLSLILGAVLGLGRLAGLGRRAGPLLAGAAIVGFVVLARPSPSVLRAAVMGGVALIAVVGGRERQGVPALCATVLVLVLADPELARSYGFALSAFATAGILVLAPAWRDRLSRRMPRGLAEALAVSTAAHLACAPLLAMLGTGVSLSAIPANLLAAPAVAPATLLGVFAATVAPFSLGAARLIVWPAGLAVGWITSVARFFAAMPYAVIGWPAGLAGVALLLAAVVASVLVFRRPLARGIAAAALVGVALIAVGMHVFAPSWPPSGWLFVACDVGQGDGLALFTGHGQAVVVDTGPDPHAMDRCLHDLGVRTVPLLVLTHPHADHIDGLPGVLRGRAVGTVVISPDSDGEERHLLAGRTPRTAGIGDVWTVGPLTLAVLGPLSTLRVTDRDTGTTVNNASIVMLARWPDLSVMLSGDVEIEAQRELLAAGVPAAQVLKIPHHGSSHQDPAFLAAVRARVAIASVGADNDYGHPAPSTMSALTRLGEHVYRTDRDGDVAVIGSPGGPTVVTRRNRP</sequence>
<feature type="transmembrane region" description="Helical" evidence="7">
    <location>
        <begin position="266"/>
        <end position="283"/>
    </location>
</feature>
<proteinExistence type="predicted"/>
<feature type="transmembrane region" description="Helical" evidence="7">
    <location>
        <begin position="310"/>
        <end position="329"/>
    </location>
</feature>
<evidence type="ECO:0000313" key="11">
    <source>
        <dbReference type="Proteomes" id="UP001589627"/>
    </source>
</evidence>
<evidence type="ECO:0000259" key="9">
    <source>
        <dbReference type="Pfam" id="PF03772"/>
    </source>
</evidence>
<evidence type="ECO:0000256" key="3">
    <source>
        <dbReference type="ARBA" id="ARBA00022692"/>
    </source>
</evidence>
<feature type="transmembrane region" description="Helical" evidence="7">
    <location>
        <begin position="341"/>
        <end position="363"/>
    </location>
</feature>
<accession>A0ABV5YG74</accession>
<comment type="subcellular location">
    <subcellularLocation>
        <location evidence="1">Cell membrane</location>
        <topology evidence="1">Multi-pass membrane protein</topology>
    </subcellularLocation>
</comment>
<feature type="transmembrane region" description="Helical" evidence="7">
    <location>
        <begin position="404"/>
        <end position="424"/>
    </location>
</feature>
<dbReference type="InterPro" id="IPR052159">
    <property type="entry name" value="Competence_DNA_uptake"/>
</dbReference>
<dbReference type="Gene3D" id="3.60.15.10">
    <property type="entry name" value="Ribonuclease Z/Hydroxyacylglutathione hydrolase-like"/>
    <property type="match status" value="1"/>
</dbReference>
<dbReference type="PANTHER" id="PTHR30619:SF1">
    <property type="entry name" value="RECOMBINATION PROTEIN 2"/>
    <property type="match status" value="1"/>
</dbReference>
<feature type="transmembrane region" description="Helical" evidence="7">
    <location>
        <begin position="461"/>
        <end position="481"/>
    </location>
</feature>
<feature type="domain" description="Metallo-beta-lactamase" evidence="8">
    <location>
        <begin position="504"/>
        <end position="663"/>
    </location>
</feature>
<evidence type="ECO:0000256" key="6">
    <source>
        <dbReference type="SAM" id="MobiDB-lite"/>
    </source>
</evidence>
<feature type="transmembrane region" description="Helical" evidence="7">
    <location>
        <begin position="375"/>
        <end position="397"/>
    </location>
</feature>
<feature type="region of interest" description="Disordered" evidence="6">
    <location>
        <begin position="1"/>
        <end position="27"/>
    </location>
</feature>
<dbReference type="PANTHER" id="PTHR30619">
    <property type="entry name" value="DNA INTERNALIZATION/COMPETENCE PROTEIN COMEC/REC2"/>
    <property type="match status" value="1"/>
</dbReference>
<name>A0ABV5YG74_9ACTN</name>
<evidence type="ECO:0000256" key="5">
    <source>
        <dbReference type="ARBA" id="ARBA00023136"/>
    </source>
</evidence>
<dbReference type="RefSeq" id="WP_378202860.1">
    <property type="nucleotide sequence ID" value="NZ_JBHLZP010000118.1"/>
</dbReference>
<comment type="caution">
    <text evidence="10">The sequence shown here is derived from an EMBL/GenBank/DDBJ whole genome shotgun (WGS) entry which is preliminary data.</text>
</comment>
<dbReference type="EMBL" id="JBHLZP010000118">
    <property type="protein sequence ID" value="MFB9834039.1"/>
    <property type="molecule type" value="Genomic_DNA"/>
</dbReference>
<gene>
    <name evidence="10" type="ORF">ACFFNX_17780</name>
</gene>
<feature type="transmembrane region" description="Helical" evidence="7">
    <location>
        <begin position="430"/>
        <end position="454"/>
    </location>
</feature>
<evidence type="ECO:0000256" key="2">
    <source>
        <dbReference type="ARBA" id="ARBA00022475"/>
    </source>
</evidence>
<dbReference type="Proteomes" id="UP001589627">
    <property type="component" value="Unassembled WGS sequence"/>
</dbReference>
<reference evidence="10 11" key="1">
    <citation type="submission" date="2024-09" db="EMBL/GenBank/DDBJ databases">
        <authorList>
            <person name="Sun Q."/>
            <person name="Mori K."/>
        </authorList>
    </citation>
    <scope>NUCLEOTIDE SEQUENCE [LARGE SCALE GENOMIC DNA]</scope>
    <source>
        <strain evidence="10 11">TBRC 0563</strain>
    </source>
</reference>
<protein>
    <submittedName>
        <fullName evidence="10">ComEC/Rec2 family competence protein</fullName>
    </submittedName>
</protein>
<dbReference type="Pfam" id="PF00753">
    <property type="entry name" value="Lactamase_B"/>
    <property type="match status" value="1"/>
</dbReference>
<dbReference type="InterPro" id="IPR004477">
    <property type="entry name" value="ComEC_N"/>
</dbReference>
<dbReference type="SUPFAM" id="SSF56281">
    <property type="entry name" value="Metallo-hydrolase/oxidoreductase"/>
    <property type="match status" value="1"/>
</dbReference>
<evidence type="ECO:0000256" key="4">
    <source>
        <dbReference type="ARBA" id="ARBA00022989"/>
    </source>
</evidence>
<dbReference type="InterPro" id="IPR036866">
    <property type="entry name" value="RibonucZ/Hydroxyglut_hydro"/>
</dbReference>
<keyword evidence="4 7" id="KW-1133">Transmembrane helix</keyword>
<dbReference type="InterPro" id="IPR001279">
    <property type="entry name" value="Metallo-B-lactamas"/>
</dbReference>
<evidence type="ECO:0000313" key="10">
    <source>
        <dbReference type="EMBL" id="MFB9834039.1"/>
    </source>
</evidence>
<dbReference type="CDD" id="cd07731">
    <property type="entry name" value="ComA-like_MBL-fold"/>
    <property type="match status" value="1"/>
</dbReference>
<feature type="transmembrane region" description="Helical" evidence="7">
    <location>
        <begin position="244"/>
        <end position="260"/>
    </location>
</feature>
<dbReference type="Pfam" id="PF03772">
    <property type="entry name" value="Competence"/>
    <property type="match status" value="1"/>
</dbReference>
<evidence type="ECO:0000256" key="7">
    <source>
        <dbReference type="SAM" id="Phobius"/>
    </source>
</evidence>